<protein>
    <recommendedName>
        <fullName evidence="6">Protein kinase domain-containing protein</fullName>
    </recommendedName>
</protein>
<reference evidence="7" key="1">
    <citation type="submission" date="2021-01" db="EMBL/GenBank/DDBJ databases">
        <authorList>
            <person name="Corre E."/>
            <person name="Pelletier E."/>
            <person name="Niang G."/>
            <person name="Scheremetjew M."/>
            <person name="Finn R."/>
            <person name="Kale V."/>
            <person name="Holt S."/>
            <person name="Cochrane G."/>
            <person name="Meng A."/>
            <person name="Brown T."/>
            <person name="Cohen L."/>
        </authorList>
    </citation>
    <scope>NUCLEOTIDE SEQUENCE</scope>
    <source>
        <strain evidence="7">CCMP1243</strain>
    </source>
</reference>
<dbReference type="GO" id="GO:0005524">
    <property type="term" value="F:ATP binding"/>
    <property type="evidence" value="ECO:0007669"/>
    <property type="project" value="UniProtKB-KW"/>
</dbReference>
<dbReference type="EMBL" id="HBHJ01028257">
    <property type="protein sequence ID" value="CAD9707709.1"/>
    <property type="molecule type" value="Transcribed_RNA"/>
</dbReference>
<evidence type="ECO:0000259" key="6">
    <source>
        <dbReference type="PROSITE" id="PS50011"/>
    </source>
</evidence>
<proteinExistence type="predicted"/>
<feature type="domain" description="Protein kinase" evidence="6">
    <location>
        <begin position="53"/>
        <end position="332"/>
    </location>
</feature>
<evidence type="ECO:0000256" key="4">
    <source>
        <dbReference type="ARBA" id="ARBA00022840"/>
    </source>
</evidence>
<dbReference type="PANTHER" id="PTHR44329">
    <property type="entry name" value="SERINE/THREONINE-PROTEIN KINASE TNNI3K-RELATED"/>
    <property type="match status" value="1"/>
</dbReference>
<organism evidence="7">
    <name type="scientific">Rhizochromulina marina</name>
    <dbReference type="NCBI Taxonomy" id="1034831"/>
    <lineage>
        <taxon>Eukaryota</taxon>
        <taxon>Sar</taxon>
        <taxon>Stramenopiles</taxon>
        <taxon>Ochrophyta</taxon>
        <taxon>Dictyochophyceae</taxon>
        <taxon>Rhizochromulinales</taxon>
        <taxon>Rhizochromulina</taxon>
    </lineage>
</organism>
<dbReference type="PROSITE" id="PS50011">
    <property type="entry name" value="PROTEIN_KINASE_DOM"/>
    <property type="match status" value="1"/>
</dbReference>
<keyword evidence="2" id="KW-0547">Nucleotide-binding</keyword>
<dbReference type="InterPro" id="IPR051681">
    <property type="entry name" value="Ser/Thr_Kinases-Pseudokinases"/>
</dbReference>
<dbReference type="InterPro" id="IPR000719">
    <property type="entry name" value="Prot_kinase_dom"/>
</dbReference>
<dbReference type="InterPro" id="IPR011009">
    <property type="entry name" value="Kinase-like_dom_sf"/>
</dbReference>
<dbReference type="Gene3D" id="1.10.510.10">
    <property type="entry name" value="Transferase(Phosphotransferase) domain 1"/>
    <property type="match status" value="1"/>
</dbReference>
<gene>
    <name evidence="7" type="ORF">RMAR1173_LOCUS18700</name>
</gene>
<evidence type="ECO:0000313" key="7">
    <source>
        <dbReference type="EMBL" id="CAD9707709.1"/>
    </source>
</evidence>
<evidence type="ECO:0000256" key="2">
    <source>
        <dbReference type="ARBA" id="ARBA00022741"/>
    </source>
</evidence>
<dbReference type="SUPFAM" id="SSF56112">
    <property type="entry name" value="Protein kinase-like (PK-like)"/>
    <property type="match status" value="1"/>
</dbReference>
<evidence type="ECO:0000256" key="3">
    <source>
        <dbReference type="ARBA" id="ARBA00022777"/>
    </source>
</evidence>
<dbReference type="InterPro" id="IPR001245">
    <property type="entry name" value="Ser-Thr/Tyr_kinase_cat_dom"/>
</dbReference>
<dbReference type="SMART" id="SM00220">
    <property type="entry name" value="S_TKc"/>
    <property type="match status" value="1"/>
</dbReference>
<dbReference type="Pfam" id="PF07714">
    <property type="entry name" value="PK_Tyr_Ser-Thr"/>
    <property type="match status" value="1"/>
</dbReference>
<evidence type="ECO:0000256" key="5">
    <source>
        <dbReference type="SAM" id="MobiDB-lite"/>
    </source>
</evidence>
<feature type="region of interest" description="Disordered" evidence="5">
    <location>
        <begin position="1"/>
        <end position="27"/>
    </location>
</feature>
<accession>A0A7S2WU31</accession>
<evidence type="ECO:0000256" key="1">
    <source>
        <dbReference type="ARBA" id="ARBA00022679"/>
    </source>
</evidence>
<dbReference type="GO" id="GO:0004674">
    <property type="term" value="F:protein serine/threonine kinase activity"/>
    <property type="evidence" value="ECO:0007669"/>
    <property type="project" value="TreeGrafter"/>
</dbReference>
<dbReference type="AlphaFoldDB" id="A0A7S2WU31"/>
<dbReference type="PANTHER" id="PTHR44329:SF288">
    <property type="entry name" value="MITOGEN-ACTIVATED PROTEIN KINASE KINASE KINASE 20"/>
    <property type="match status" value="1"/>
</dbReference>
<keyword evidence="4" id="KW-0067">ATP-binding</keyword>
<name>A0A7S2WU31_9STRA</name>
<keyword evidence="3" id="KW-0418">Kinase</keyword>
<sequence length="353" mass="39519">MSDEEELPDADHLTADGGDDSAQSHPTVSAAAAATLARLKTSVPTLGVSWADLGDIRPLRHGTGKTIFGAEFQGHNVVVKTPREGLTPQRIHSVTKELQHEAAILSTLARHEYIVQFYGFGTVPLPNNHIVYYLVVENLQQGTLSQRLGSESSKRPSGIKLPMAEVLAFLLQLAGAMHFLHVVAHEQYTIVHRDLKPDNIGFDAHGVLKVFDFGLSCIIPKAHLRDVDRPLSGQTGSARYMAPEVALSRLYNETVDVYSFGLVAWEIAHGKKPFLSLNMETHRRVVCEEGRRPDVDRGRPREFVSFLQECWHQDSEHRPSFERVITLIREMIDSLPPQQQPSFSVMRRYWGGY</sequence>
<keyword evidence="1" id="KW-0808">Transferase</keyword>